<organism evidence="2 3">
    <name type="scientific">Diplodia seriata</name>
    <dbReference type="NCBI Taxonomy" id="420778"/>
    <lineage>
        <taxon>Eukaryota</taxon>
        <taxon>Fungi</taxon>
        <taxon>Dikarya</taxon>
        <taxon>Ascomycota</taxon>
        <taxon>Pezizomycotina</taxon>
        <taxon>Dothideomycetes</taxon>
        <taxon>Dothideomycetes incertae sedis</taxon>
        <taxon>Botryosphaeriales</taxon>
        <taxon>Botryosphaeriaceae</taxon>
        <taxon>Diplodia</taxon>
    </lineage>
</organism>
<reference evidence="2 3" key="2">
    <citation type="submission" date="2015-05" db="EMBL/GenBank/DDBJ databases">
        <title>Distinctive expansion of gene families associated with plant cell wall degradation and secondary metabolism in the genomes of grapevine trunk pathogens.</title>
        <authorList>
            <person name="Lawrence D.P."/>
            <person name="Travadon R."/>
            <person name="Rolshausen P.E."/>
            <person name="Baumgartner K."/>
        </authorList>
    </citation>
    <scope>NUCLEOTIDE SEQUENCE [LARGE SCALE GENOMIC DNA]</scope>
    <source>
        <strain evidence="2">DS831</strain>
    </source>
</reference>
<comment type="caution">
    <text evidence="2">The sequence shown here is derived from an EMBL/GenBank/DDBJ whole genome shotgun (WGS) entry which is preliminary data.</text>
</comment>
<protein>
    <submittedName>
        <fullName evidence="2">Uncharacterized protein</fullName>
    </submittedName>
</protein>
<evidence type="ECO:0000256" key="1">
    <source>
        <dbReference type="SAM" id="SignalP"/>
    </source>
</evidence>
<name>A0A0G2GTT8_9PEZI</name>
<gene>
    <name evidence="2" type="ORF">UCDDS831_g01338</name>
</gene>
<accession>A0A0G2GTT8</accession>
<dbReference type="EMBL" id="LAQI01000031">
    <property type="protein sequence ID" value="KKY26678.1"/>
    <property type="molecule type" value="Genomic_DNA"/>
</dbReference>
<sequence>MRFAFSIAALAAAATTATAAPVVADAAASQYGSWAVDYSTNSAANGWKQQKFSAVYSLDNSTATKTVTYMPGEGESTVVDPESFVASYNGTHVILQQVVDVEGTQTTIYGSAPLATRCNSATGRLCTGSATVEVTEAVA</sequence>
<feature type="chain" id="PRO_5002545019" evidence="1">
    <location>
        <begin position="20"/>
        <end position="139"/>
    </location>
</feature>
<dbReference type="AlphaFoldDB" id="A0A0G2GTT8"/>
<dbReference type="Proteomes" id="UP000034182">
    <property type="component" value="Unassembled WGS sequence"/>
</dbReference>
<reference evidence="2 3" key="1">
    <citation type="submission" date="2015-03" db="EMBL/GenBank/DDBJ databases">
        <authorList>
            <person name="Morales-Cruz A."/>
            <person name="Amrine K.C."/>
            <person name="Cantu D."/>
        </authorList>
    </citation>
    <scope>NUCLEOTIDE SEQUENCE [LARGE SCALE GENOMIC DNA]</scope>
    <source>
        <strain evidence="2">DS831</strain>
    </source>
</reference>
<proteinExistence type="predicted"/>
<feature type="signal peptide" evidence="1">
    <location>
        <begin position="1"/>
        <end position="19"/>
    </location>
</feature>
<evidence type="ECO:0000313" key="3">
    <source>
        <dbReference type="Proteomes" id="UP000034182"/>
    </source>
</evidence>
<keyword evidence="1" id="KW-0732">Signal</keyword>
<evidence type="ECO:0000313" key="2">
    <source>
        <dbReference type="EMBL" id="KKY26678.1"/>
    </source>
</evidence>